<dbReference type="SUPFAM" id="SSF54060">
    <property type="entry name" value="His-Me finger endonucleases"/>
    <property type="match status" value="1"/>
</dbReference>
<dbReference type="Gene3D" id="3.90.75.10">
    <property type="entry name" value="Homing Intron 3 (I-ppo) Encoded Endonuclease, Chain A"/>
    <property type="match status" value="1"/>
</dbReference>
<reference evidence="3" key="1">
    <citation type="submission" date="2023-01" db="EMBL/GenBank/DDBJ databases">
        <authorList>
            <person name="Van Ghelder C."/>
            <person name="Rancurel C."/>
        </authorList>
    </citation>
    <scope>NUCLEOTIDE SEQUENCE</scope>
    <source>
        <strain evidence="3">CNCM I-4278</strain>
    </source>
</reference>
<comment type="caution">
    <text evidence="3">The sequence shown here is derived from an EMBL/GenBank/DDBJ whole genome shotgun (WGS) entry which is preliminary data.</text>
</comment>
<dbReference type="EMBL" id="CAOQHR010000013">
    <property type="protein sequence ID" value="CAI6342078.1"/>
    <property type="molecule type" value="Genomic_DNA"/>
</dbReference>
<dbReference type="GO" id="GO:0004519">
    <property type="term" value="F:endonuclease activity"/>
    <property type="evidence" value="ECO:0007669"/>
    <property type="project" value="InterPro"/>
</dbReference>
<name>A0A9W4XSL3_9PLEO</name>
<evidence type="ECO:0000259" key="2">
    <source>
        <dbReference type="Pfam" id="PF05551"/>
    </source>
</evidence>
<evidence type="ECO:0000256" key="1">
    <source>
        <dbReference type="SAM" id="MobiDB-lite"/>
    </source>
</evidence>
<feature type="domain" description="Zinc-binding loop region of homing endonuclease" evidence="2">
    <location>
        <begin position="104"/>
        <end position="195"/>
    </location>
</feature>
<dbReference type="Proteomes" id="UP001152607">
    <property type="component" value="Unassembled WGS sequence"/>
</dbReference>
<dbReference type="InterPro" id="IPR044930">
    <property type="entry name" value="Homing_endonuclease_His-Me"/>
</dbReference>
<organism evidence="3 4">
    <name type="scientific">Periconia digitata</name>
    <dbReference type="NCBI Taxonomy" id="1303443"/>
    <lineage>
        <taxon>Eukaryota</taxon>
        <taxon>Fungi</taxon>
        <taxon>Dikarya</taxon>
        <taxon>Ascomycota</taxon>
        <taxon>Pezizomycotina</taxon>
        <taxon>Dothideomycetes</taxon>
        <taxon>Pleosporomycetidae</taxon>
        <taxon>Pleosporales</taxon>
        <taxon>Massarineae</taxon>
        <taxon>Periconiaceae</taxon>
        <taxon>Periconia</taxon>
    </lineage>
</organism>
<dbReference type="InterPro" id="IPR044925">
    <property type="entry name" value="His-Me_finger_sf"/>
</dbReference>
<proteinExistence type="predicted"/>
<dbReference type="InterPro" id="IPR008704">
    <property type="entry name" value="Endonuclease_Zinc-binding_loop"/>
</dbReference>
<evidence type="ECO:0000313" key="3">
    <source>
        <dbReference type="EMBL" id="CAI6342078.1"/>
    </source>
</evidence>
<protein>
    <recommendedName>
        <fullName evidence="2">Zinc-binding loop region of homing endonuclease domain-containing protein</fullName>
    </recommendedName>
</protein>
<dbReference type="Pfam" id="PF05551">
    <property type="entry name" value="zf-His_Me_endon"/>
    <property type="match status" value="1"/>
</dbReference>
<feature type="region of interest" description="Disordered" evidence="1">
    <location>
        <begin position="1"/>
        <end position="25"/>
    </location>
</feature>
<evidence type="ECO:0000313" key="4">
    <source>
        <dbReference type="Proteomes" id="UP001152607"/>
    </source>
</evidence>
<gene>
    <name evidence="3" type="ORF">PDIGIT_LOCUS15281</name>
</gene>
<keyword evidence="4" id="KW-1185">Reference proteome</keyword>
<accession>A0A9W4XSL3</accession>
<sequence>MTRAYYNHRQPRQSPPNPHGYALRARPECPYVAPRRQRRRIPPTPLESISRRLAQETMKRLEQGFRNSAGQAFGPAKKTREGCTIVKKKTGNSYCQICPRGTVTQFTAQRVAIIAYKGLRDRKNLLYNGMEASHLCNKPKCVTSNHLTVEPHDANMARKDCEQGPTLQIETKAQTHEVLSPHECNCSGANCIPKILHAVACYEKLYALCTHRVTSCSCAALQSDNLVSGRCKLRPNLDLHIGKHEVSEASPDQCQCRKGDCTPQTLTAKLSYAALHPLCSGRRYLCACAISA</sequence>
<dbReference type="AlphaFoldDB" id="A0A9W4XSL3"/>